<organism evidence="1 2">
    <name type="scientific">Sulfuriferula nivalis</name>
    <dbReference type="NCBI Taxonomy" id="2675298"/>
    <lineage>
        <taxon>Bacteria</taxon>
        <taxon>Pseudomonadati</taxon>
        <taxon>Pseudomonadota</taxon>
        <taxon>Betaproteobacteria</taxon>
        <taxon>Nitrosomonadales</taxon>
        <taxon>Sulfuricellaceae</taxon>
        <taxon>Sulfuriferula</taxon>
    </lineage>
</organism>
<accession>A0A809RF82</accession>
<name>A0A809RF82_9PROT</name>
<dbReference type="KEGG" id="sniv:SFSGTM_02420"/>
<sequence>MPPRILNIDDRTNTTTSSALHAHYIDALSSQKFVRRNAVHIYSTQTHITKPTETNKPAYP</sequence>
<keyword evidence="2" id="KW-1185">Reference proteome</keyword>
<dbReference type="EMBL" id="AP021881">
    <property type="protein sequence ID" value="BBO99533.1"/>
    <property type="molecule type" value="Genomic_DNA"/>
</dbReference>
<gene>
    <name evidence="1" type="ORF">SFSGTM_02420</name>
</gene>
<dbReference type="Proteomes" id="UP000463939">
    <property type="component" value="Chromosome"/>
</dbReference>
<protein>
    <submittedName>
        <fullName evidence="1">Uncharacterized protein</fullName>
    </submittedName>
</protein>
<proteinExistence type="predicted"/>
<evidence type="ECO:0000313" key="1">
    <source>
        <dbReference type="EMBL" id="BBO99533.1"/>
    </source>
</evidence>
<evidence type="ECO:0000313" key="2">
    <source>
        <dbReference type="Proteomes" id="UP000463939"/>
    </source>
</evidence>
<reference evidence="2" key="1">
    <citation type="submission" date="2019-11" db="EMBL/GenBank/DDBJ databases">
        <title>Isolation and characterization of a novel species in the genus Sulfuriferula.</title>
        <authorList>
            <person name="Mochizuki J."/>
            <person name="Kojima H."/>
            <person name="Fukui M."/>
        </authorList>
    </citation>
    <scope>NUCLEOTIDE SEQUENCE [LARGE SCALE GENOMIC DNA]</scope>
    <source>
        <strain evidence="2">SGTM</strain>
    </source>
</reference>
<dbReference type="AlphaFoldDB" id="A0A809RF82"/>